<dbReference type="AlphaFoldDB" id="A0A4T2GN28"/>
<organism evidence="2 4">
    <name type="scientific">Streptococcus suis</name>
    <dbReference type="NCBI Taxonomy" id="1307"/>
    <lineage>
        <taxon>Bacteria</taxon>
        <taxon>Bacillati</taxon>
        <taxon>Bacillota</taxon>
        <taxon>Bacilli</taxon>
        <taxon>Lactobacillales</taxon>
        <taxon>Streptococcaceae</taxon>
        <taxon>Streptococcus</taxon>
    </lineage>
</organism>
<feature type="transmembrane region" description="Helical" evidence="1">
    <location>
        <begin position="129"/>
        <end position="147"/>
    </location>
</feature>
<feature type="transmembrane region" description="Helical" evidence="1">
    <location>
        <begin position="358"/>
        <end position="380"/>
    </location>
</feature>
<reference evidence="2 4" key="1">
    <citation type="submission" date="2019-04" db="EMBL/GenBank/DDBJ databases">
        <title>Genome analysis of Streptococcus suis strain WUSS424.</title>
        <authorList>
            <person name="Chen H."/>
            <person name="Gao X."/>
            <person name="Wu Z."/>
        </authorList>
    </citation>
    <scope>NUCLEOTIDE SEQUENCE [LARGE SCALE GENOMIC DNA]</scope>
    <source>
        <strain evidence="2 4">WUSS424</strain>
    </source>
</reference>
<keyword evidence="1" id="KW-0812">Transmembrane</keyword>
<evidence type="ECO:0000313" key="4">
    <source>
        <dbReference type="Proteomes" id="UP000305165"/>
    </source>
</evidence>
<feature type="transmembrane region" description="Helical" evidence="1">
    <location>
        <begin position="312"/>
        <end position="337"/>
    </location>
</feature>
<evidence type="ECO:0000313" key="3">
    <source>
        <dbReference type="EMBL" id="TII00993.1"/>
    </source>
</evidence>
<dbReference type="Proteomes" id="UP000305165">
    <property type="component" value="Unassembled WGS sequence"/>
</dbReference>
<feature type="transmembrane region" description="Helical" evidence="1">
    <location>
        <begin position="153"/>
        <end position="169"/>
    </location>
</feature>
<feature type="transmembrane region" description="Helical" evidence="1">
    <location>
        <begin position="227"/>
        <end position="249"/>
    </location>
</feature>
<name>A0A4T2GN28_STRSU</name>
<feature type="transmembrane region" description="Helical" evidence="1">
    <location>
        <begin position="199"/>
        <end position="215"/>
    </location>
</feature>
<sequence length="400" mass="46989">MKERDSKQWDLFFFYLSLIIYPFNVLLSAVLRTTGFDFFASKTIFVCYGIVYLVFFFILIRFPISLKRLSSMFFIYLVYYIFYLTSPTEMKYRYLDVDMVMIYLFYLPYSVLILSRIQDISQLFTNSIVEYFNGFLIIASFLVKFILKDQTGYMVYSYNLLPIWILFSFRMIQKPNLVRLAIFGILVLEGVIYGARGPLIWLFISLIAYAILHRIENQVQIRLSIRSIQSGLMIFLGTVGFFFVLYQILSSLNIAQSYILNRIETGVLVQSTGRDSMIDIAVQYIFEEMGLKINGVFFDRTLMPGNVYVHNLFLEIVLSFGWLFGILLLILLMYFIIITFKGSSISNKKVVVFLSSTFFLKYLLTGSVFEDYTFIIYLALMFSVYKQNKPDKLIVYEMKR</sequence>
<keyword evidence="1" id="KW-0472">Membrane</keyword>
<keyword evidence="1" id="KW-1133">Transmembrane helix</keyword>
<accession>A0A4T2GN28</accession>
<dbReference type="EMBL" id="SSXO01000001">
    <property type="protein sequence ID" value="TII00993.1"/>
    <property type="molecule type" value="Genomic_DNA"/>
</dbReference>
<protein>
    <recommendedName>
        <fullName evidence="5">Wzy</fullName>
    </recommendedName>
</protein>
<evidence type="ECO:0000256" key="1">
    <source>
        <dbReference type="SAM" id="Phobius"/>
    </source>
</evidence>
<feature type="transmembrane region" description="Helical" evidence="1">
    <location>
        <begin position="12"/>
        <end position="31"/>
    </location>
</feature>
<evidence type="ECO:0000313" key="2">
    <source>
        <dbReference type="EMBL" id="TII00112.1"/>
    </source>
</evidence>
<gene>
    <name evidence="3" type="ORF">FAJ39_01305</name>
    <name evidence="2" type="ORF">FAJ39_03290</name>
</gene>
<feature type="transmembrane region" description="Helical" evidence="1">
    <location>
        <begin position="100"/>
        <end position="117"/>
    </location>
</feature>
<comment type="caution">
    <text evidence="2">The sequence shown here is derived from an EMBL/GenBank/DDBJ whole genome shotgun (WGS) entry which is preliminary data.</text>
</comment>
<dbReference type="EMBL" id="SSXO01000002">
    <property type="protein sequence ID" value="TII00112.1"/>
    <property type="molecule type" value="Genomic_DNA"/>
</dbReference>
<feature type="transmembrane region" description="Helical" evidence="1">
    <location>
        <begin position="176"/>
        <end position="193"/>
    </location>
</feature>
<proteinExistence type="predicted"/>
<dbReference type="OrthoDB" id="2219331at2"/>
<feature type="transmembrane region" description="Helical" evidence="1">
    <location>
        <begin position="43"/>
        <end position="62"/>
    </location>
</feature>
<feature type="transmembrane region" description="Helical" evidence="1">
    <location>
        <begin position="69"/>
        <end position="88"/>
    </location>
</feature>
<evidence type="ECO:0008006" key="5">
    <source>
        <dbReference type="Google" id="ProtNLM"/>
    </source>
</evidence>